<keyword evidence="1" id="KW-0677">Repeat</keyword>
<dbReference type="SUPFAM" id="SSF48452">
    <property type="entry name" value="TPR-like"/>
    <property type="match status" value="1"/>
</dbReference>
<dbReference type="GO" id="GO:0031514">
    <property type="term" value="C:motile cilium"/>
    <property type="evidence" value="ECO:0007669"/>
    <property type="project" value="TreeGrafter"/>
</dbReference>
<keyword evidence="2" id="KW-0802">TPR repeat</keyword>
<gene>
    <name evidence="3" type="ORF">ROZALSC1DRAFT_24878</name>
</gene>
<reference evidence="4" key="1">
    <citation type="journal article" date="2018" name="Nat. Microbiol.">
        <title>Leveraging single-cell genomics to expand the fungal tree of life.</title>
        <authorList>
            <person name="Ahrendt S.R."/>
            <person name="Quandt C.A."/>
            <person name="Ciobanu D."/>
            <person name="Clum A."/>
            <person name="Salamov A."/>
            <person name="Andreopoulos B."/>
            <person name="Cheng J.F."/>
            <person name="Woyke T."/>
            <person name="Pelin A."/>
            <person name="Henrissat B."/>
            <person name="Reynolds N.K."/>
            <person name="Benny G.L."/>
            <person name="Smith M.E."/>
            <person name="James T.Y."/>
            <person name="Grigoriev I.V."/>
        </authorList>
    </citation>
    <scope>NUCLEOTIDE SEQUENCE [LARGE SCALE GENOMIC DNA]</scope>
    <source>
        <strain evidence="4">CSF55</strain>
    </source>
</reference>
<dbReference type="PANTHER" id="PTHR44314">
    <property type="entry name" value="CILIA- AND FLAGELLA-ASSOCIATED PROTEIN 70"/>
    <property type="match status" value="1"/>
</dbReference>
<dbReference type="GO" id="GO:0003341">
    <property type="term" value="P:cilium movement"/>
    <property type="evidence" value="ECO:0007669"/>
    <property type="project" value="TreeGrafter"/>
</dbReference>
<dbReference type="InterPro" id="IPR052628">
    <property type="entry name" value="CFAP70"/>
</dbReference>
<dbReference type="InterPro" id="IPR011990">
    <property type="entry name" value="TPR-like_helical_dom_sf"/>
</dbReference>
<dbReference type="GO" id="GO:0060271">
    <property type="term" value="P:cilium assembly"/>
    <property type="evidence" value="ECO:0007669"/>
    <property type="project" value="TreeGrafter"/>
</dbReference>
<dbReference type="Proteomes" id="UP000281549">
    <property type="component" value="Unassembled WGS sequence"/>
</dbReference>
<protein>
    <submittedName>
        <fullName evidence="3">Uncharacterized protein</fullName>
    </submittedName>
</protein>
<organism evidence="3 4">
    <name type="scientific">Rozella allomycis (strain CSF55)</name>
    <dbReference type="NCBI Taxonomy" id="988480"/>
    <lineage>
        <taxon>Eukaryota</taxon>
        <taxon>Fungi</taxon>
        <taxon>Fungi incertae sedis</taxon>
        <taxon>Cryptomycota</taxon>
        <taxon>Cryptomycota incertae sedis</taxon>
        <taxon>Rozella</taxon>
    </lineage>
</organism>
<evidence type="ECO:0000256" key="1">
    <source>
        <dbReference type="ARBA" id="ARBA00022737"/>
    </source>
</evidence>
<dbReference type="AlphaFoldDB" id="A0A4P9YBT8"/>
<dbReference type="Gene3D" id="1.25.40.10">
    <property type="entry name" value="Tetratricopeptide repeat domain"/>
    <property type="match status" value="1"/>
</dbReference>
<dbReference type="GO" id="GO:0070062">
    <property type="term" value="C:extracellular exosome"/>
    <property type="evidence" value="ECO:0007669"/>
    <property type="project" value="TreeGrafter"/>
</dbReference>
<evidence type="ECO:0000256" key="2">
    <source>
        <dbReference type="ARBA" id="ARBA00022803"/>
    </source>
</evidence>
<dbReference type="PANTHER" id="PTHR44314:SF1">
    <property type="entry name" value="CILIA- AND FLAGELLA-ASSOCIATED PROTEIN 70"/>
    <property type="match status" value="1"/>
</dbReference>
<sequence length="459" mass="52427">MSLAAAQEPVQTGEKGDEIIVTWRKPVSFWLSPEATSKLRERISRKKPLVFEFVRELQPKFSSVQDTASSRFKGRFVVDGTQLLFPKVLNIQGKYNVESFENTISLDTEEESRRISIHSAGKSKNSVDAGKPSLYRGLGTTITLDLSLNKPLLEKKKLQPSPNQNSISARRRQRAIQLFEEKIIAVLCNLSTKYKDMLQYDIKDPNLTEEVQIIVTYPQGTQEATSLKEHLKIAVTSVVREHFNQKSAFAPPAEMKSFLNEVYVYMMDKLNGILGRAFQVENAYNTSVSKTAMSYDSGHLKQLAEESEQEKWTEMANLFHLERISRAENDVEFWFDYANFCMRSGMSEKAEECYRIILGYSDTHAPTLMAYGVYCTCAGKYSDGLLFLRSAIEICPKDPLPLTLLAYYYHFADKDYEAEHIMEMVKDITKTENKTNVLEFLISIQAEKFVELSIAQVYL</sequence>
<evidence type="ECO:0000313" key="4">
    <source>
        <dbReference type="Proteomes" id="UP000281549"/>
    </source>
</evidence>
<evidence type="ECO:0000313" key="3">
    <source>
        <dbReference type="EMBL" id="RKP16793.1"/>
    </source>
</evidence>
<proteinExistence type="predicted"/>
<dbReference type="EMBL" id="ML006231">
    <property type="protein sequence ID" value="RKP16793.1"/>
    <property type="molecule type" value="Genomic_DNA"/>
</dbReference>
<accession>A0A4P9YBT8</accession>
<name>A0A4P9YBT8_ROZAC</name>